<dbReference type="GO" id="GO:0016787">
    <property type="term" value="F:hydrolase activity"/>
    <property type="evidence" value="ECO:0007669"/>
    <property type="project" value="UniProtKB-KW"/>
</dbReference>
<dbReference type="RefSeq" id="WP_013377261.1">
    <property type="nucleotide sequence ID" value="NC_014623.1"/>
</dbReference>
<organism evidence="2 3">
    <name type="scientific">Stigmatella aurantiaca (strain DW4/3-1)</name>
    <dbReference type="NCBI Taxonomy" id="378806"/>
    <lineage>
        <taxon>Bacteria</taxon>
        <taxon>Pseudomonadati</taxon>
        <taxon>Myxococcota</taxon>
        <taxon>Myxococcia</taxon>
        <taxon>Myxococcales</taxon>
        <taxon>Cystobacterineae</taxon>
        <taxon>Archangiaceae</taxon>
        <taxon>Stigmatella</taxon>
    </lineage>
</organism>
<dbReference type="Pfam" id="PF12697">
    <property type="entry name" value="Abhydrolase_6"/>
    <property type="match status" value="1"/>
</dbReference>
<dbReference type="InterPro" id="IPR000073">
    <property type="entry name" value="AB_hydrolase_1"/>
</dbReference>
<dbReference type="SUPFAM" id="SSF53474">
    <property type="entry name" value="alpha/beta-Hydrolases"/>
    <property type="match status" value="1"/>
</dbReference>
<gene>
    <name evidence="2" type="ordered locus">STAUR_6345</name>
</gene>
<dbReference type="KEGG" id="sur:STAUR_6345"/>
<dbReference type="Gene3D" id="3.40.50.1820">
    <property type="entry name" value="alpha/beta hydrolase"/>
    <property type="match status" value="1"/>
</dbReference>
<evidence type="ECO:0000313" key="2">
    <source>
        <dbReference type="EMBL" id="ADO74102.1"/>
    </source>
</evidence>
<evidence type="ECO:0000313" key="3">
    <source>
        <dbReference type="Proteomes" id="UP000001351"/>
    </source>
</evidence>
<dbReference type="STRING" id="378806.STAUR_6345"/>
<accession>E3FIE1</accession>
<dbReference type="Proteomes" id="UP000001351">
    <property type="component" value="Chromosome"/>
</dbReference>
<dbReference type="PANTHER" id="PTHR46438">
    <property type="entry name" value="ALPHA/BETA-HYDROLASES SUPERFAMILY PROTEIN"/>
    <property type="match status" value="1"/>
</dbReference>
<dbReference type="PRINTS" id="PR00111">
    <property type="entry name" value="ABHYDROLASE"/>
</dbReference>
<keyword evidence="3" id="KW-1185">Reference proteome</keyword>
<evidence type="ECO:0000259" key="1">
    <source>
        <dbReference type="Pfam" id="PF12697"/>
    </source>
</evidence>
<dbReference type="HOGENOM" id="CLU_020336_13_2_7"/>
<dbReference type="InterPro" id="IPR029058">
    <property type="entry name" value="AB_hydrolase_fold"/>
</dbReference>
<proteinExistence type="predicted"/>
<dbReference type="PANTHER" id="PTHR46438:SF11">
    <property type="entry name" value="LIPASE-RELATED"/>
    <property type="match status" value="1"/>
</dbReference>
<dbReference type="OrthoDB" id="5342129at2"/>
<sequence length="309" mass="32937">MPLTPGPIESHLLGQLAPMVASRSHWLPGGGSIRVLEGGSGPPVVLLHGRGHASPMWFSYLTVLARGRTVLAVDLPGFGLSSFPEMRLRGGEKGVRFFTEPVEELLQTLAPGPMALVGHSLGGLVALELTLRGKVPVERLVLIDAMGLGPGMAPQARLFFRAGPERLARTLGAPLFERLNPPPETPLGRRLGMLSYELLAVPEGRAQATRAFNTLVPLVGSVFHRREHLASLRQPVLLVWGEREETLPVSVAVEAAKRIPEVRLVRVMAGHSPHLERPEVVLPALKAFLGDAPSAATGPATAPKGAQGE</sequence>
<dbReference type="eggNOG" id="COG2267">
    <property type="taxonomic scope" value="Bacteria"/>
</dbReference>
<feature type="domain" description="AB hydrolase-1" evidence="1">
    <location>
        <begin position="44"/>
        <end position="282"/>
    </location>
</feature>
<dbReference type="EMBL" id="CP002271">
    <property type="protein sequence ID" value="ADO74102.1"/>
    <property type="molecule type" value="Genomic_DNA"/>
</dbReference>
<reference evidence="2 3" key="1">
    <citation type="journal article" date="2011" name="Mol. Biol. Evol.">
        <title>Comparative genomic analysis of fruiting body formation in Myxococcales.</title>
        <authorList>
            <person name="Huntley S."/>
            <person name="Hamann N."/>
            <person name="Wegener-Feldbrugge S."/>
            <person name="Treuner-Lange A."/>
            <person name="Kube M."/>
            <person name="Reinhardt R."/>
            <person name="Klages S."/>
            <person name="Muller R."/>
            <person name="Ronning C.M."/>
            <person name="Nierman W.C."/>
            <person name="Sogaard-Andersen L."/>
        </authorList>
    </citation>
    <scope>NUCLEOTIDE SEQUENCE [LARGE SCALE GENOMIC DNA]</scope>
    <source>
        <strain evidence="2 3">DW4/3-1</strain>
    </source>
</reference>
<protein>
    <submittedName>
        <fullName evidence="2">Hydrolase, alpha/beta fold family</fullName>
    </submittedName>
</protein>
<name>E3FIE1_STIAD</name>
<dbReference type="AlphaFoldDB" id="E3FIE1"/>
<keyword evidence="2" id="KW-0378">Hydrolase</keyword>